<evidence type="ECO:0008006" key="2">
    <source>
        <dbReference type="Google" id="ProtNLM"/>
    </source>
</evidence>
<evidence type="ECO:0000313" key="1">
    <source>
        <dbReference type="EMBL" id="SVC78957.1"/>
    </source>
</evidence>
<protein>
    <recommendedName>
        <fullName evidence="2">Solute-binding protein family 5 domain-containing protein</fullName>
    </recommendedName>
</protein>
<proteinExistence type="predicted"/>
<dbReference type="AlphaFoldDB" id="A0A382Q1H8"/>
<organism evidence="1">
    <name type="scientific">marine metagenome</name>
    <dbReference type="NCBI Taxonomy" id="408172"/>
    <lineage>
        <taxon>unclassified sequences</taxon>
        <taxon>metagenomes</taxon>
        <taxon>ecological metagenomes</taxon>
    </lineage>
</organism>
<dbReference type="EMBL" id="UINC01111040">
    <property type="protein sequence ID" value="SVC78957.1"/>
    <property type="molecule type" value="Genomic_DNA"/>
</dbReference>
<feature type="non-terminal residue" evidence="1">
    <location>
        <position position="1"/>
    </location>
</feature>
<name>A0A382Q1H8_9ZZZZ</name>
<gene>
    <name evidence="1" type="ORF">METZ01_LOCUS331811</name>
</gene>
<reference evidence="1" key="1">
    <citation type="submission" date="2018-05" db="EMBL/GenBank/DDBJ databases">
        <authorList>
            <person name="Lanie J.A."/>
            <person name="Ng W.-L."/>
            <person name="Kazmierczak K.M."/>
            <person name="Andrzejewski T.M."/>
            <person name="Davidsen T.M."/>
            <person name="Wayne K.J."/>
            <person name="Tettelin H."/>
            <person name="Glass J.I."/>
            <person name="Rusch D."/>
            <person name="Podicherti R."/>
            <person name="Tsui H.-C.T."/>
            <person name="Winkler M.E."/>
        </authorList>
    </citation>
    <scope>NUCLEOTIDE SEQUENCE</scope>
</reference>
<accession>A0A382Q1H8</accession>
<sequence>RSLLQTRRDANETHVSIWDQISAGFIFSAPQHLLPISNGFQPGPAFGTYTMTDGAEGIEPPQEYKDLLDLFNQGPLVGDADRAEIGKEIYRRLAEAQYTIGVAGLSPMIQGVIVKNKDLRNVPDAAANSWPHRTPNTGFPEQWYYDR</sequence>